<dbReference type="SUPFAM" id="SSF52833">
    <property type="entry name" value="Thioredoxin-like"/>
    <property type="match status" value="1"/>
</dbReference>
<dbReference type="Proteomes" id="UP001314181">
    <property type="component" value="Unassembled WGS sequence"/>
</dbReference>
<dbReference type="Gene3D" id="3.40.30.10">
    <property type="entry name" value="Glutaredoxin"/>
    <property type="match status" value="1"/>
</dbReference>
<dbReference type="InterPro" id="IPR011767">
    <property type="entry name" value="GLR_AS"/>
</dbReference>
<dbReference type="EMBL" id="CAWVOK010000014">
    <property type="protein sequence ID" value="CAK8162672.1"/>
    <property type="molecule type" value="Genomic_DNA"/>
</dbReference>
<dbReference type="InterPro" id="IPR011900">
    <property type="entry name" value="GRX_bact"/>
</dbReference>
<comment type="function">
    <text evidence="1 8">Has a glutathione-disulfide oxidoreductase activity in the presence of NADPH and glutathione reductase. Reduces low molecular weight disulfides and proteins.</text>
</comment>
<protein>
    <recommendedName>
        <fullName evidence="8">Glutaredoxin</fullName>
    </recommendedName>
</protein>
<evidence type="ECO:0000256" key="2">
    <source>
        <dbReference type="ARBA" id="ARBA00007787"/>
    </source>
</evidence>
<dbReference type="PRINTS" id="PR00160">
    <property type="entry name" value="GLUTAREDOXIN"/>
</dbReference>
<dbReference type="InterPro" id="IPR036249">
    <property type="entry name" value="Thioredoxin-like_sf"/>
</dbReference>
<evidence type="ECO:0000313" key="11">
    <source>
        <dbReference type="Proteomes" id="UP001314181"/>
    </source>
</evidence>
<comment type="similarity">
    <text evidence="2 8">Belongs to the glutaredoxin family.</text>
</comment>
<reference evidence="10 11" key="1">
    <citation type="submission" date="2024-01" db="EMBL/GenBank/DDBJ databases">
        <authorList>
            <person name="Kunselman E."/>
        </authorList>
    </citation>
    <scope>NUCLEOTIDE SEQUENCE [LARGE SCALE GENOMIC DNA]</scope>
    <source>
        <strain evidence="10">2 abalone samples</strain>
    </source>
</reference>
<name>A0ABP0ESC1_9RICK</name>
<dbReference type="RefSeq" id="WP_338363748.1">
    <property type="nucleotide sequence ID" value="NZ_CAWVOK010000014.1"/>
</dbReference>
<keyword evidence="8" id="KW-0963">Cytoplasm</keyword>
<evidence type="ECO:0000256" key="1">
    <source>
        <dbReference type="ARBA" id="ARBA00002549"/>
    </source>
</evidence>
<keyword evidence="11" id="KW-1185">Reference proteome</keyword>
<dbReference type="NCBIfam" id="TIGR02181">
    <property type="entry name" value="GRX_bact"/>
    <property type="match status" value="1"/>
</dbReference>
<dbReference type="InterPro" id="IPR002109">
    <property type="entry name" value="Glutaredoxin"/>
</dbReference>
<proteinExistence type="inferred from homology"/>
<evidence type="ECO:0000256" key="5">
    <source>
        <dbReference type="ARBA" id="ARBA00022982"/>
    </source>
</evidence>
<dbReference type="InterPro" id="IPR014025">
    <property type="entry name" value="Glutaredoxin_subgr"/>
</dbReference>
<evidence type="ECO:0000256" key="4">
    <source>
        <dbReference type="ARBA" id="ARBA00022448"/>
    </source>
</evidence>
<dbReference type="PANTHER" id="PTHR45694:SF18">
    <property type="entry name" value="GLUTAREDOXIN-1-RELATED"/>
    <property type="match status" value="1"/>
</dbReference>
<comment type="subunit">
    <text evidence="3">Monomer.</text>
</comment>
<dbReference type="PANTHER" id="PTHR45694">
    <property type="entry name" value="GLUTAREDOXIN 2"/>
    <property type="match status" value="1"/>
</dbReference>
<evidence type="ECO:0000256" key="7">
    <source>
        <dbReference type="ARBA" id="ARBA00023284"/>
    </source>
</evidence>
<evidence type="ECO:0000313" key="10">
    <source>
        <dbReference type="EMBL" id="CAK8162672.1"/>
    </source>
</evidence>
<evidence type="ECO:0000256" key="8">
    <source>
        <dbReference type="RuleBase" id="RU364065"/>
    </source>
</evidence>
<evidence type="ECO:0000256" key="3">
    <source>
        <dbReference type="ARBA" id="ARBA00011245"/>
    </source>
</evidence>
<dbReference type="Pfam" id="PF00462">
    <property type="entry name" value="Glutaredoxin"/>
    <property type="match status" value="1"/>
</dbReference>
<evidence type="ECO:0000259" key="9">
    <source>
        <dbReference type="Pfam" id="PF00462"/>
    </source>
</evidence>
<organism evidence="10 11">
    <name type="scientific">Candidatus Xenohaliotis californiensis</name>
    <dbReference type="NCBI Taxonomy" id="84677"/>
    <lineage>
        <taxon>Bacteria</taxon>
        <taxon>Pseudomonadati</taxon>
        <taxon>Pseudomonadota</taxon>
        <taxon>Alphaproteobacteria</taxon>
        <taxon>Rickettsiales</taxon>
        <taxon>Anaplasmataceae</taxon>
        <taxon>Candidatus Xenohaliotis</taxon>
    </lineage>
</organism>
<keyword evidence="4 8" id="KW-0813">Transport</keyword>
<keyword evidence="5 8" id="KW-0249">Electron transport</keyword>
<evidence type="ECO:0000256" key="6">
    <source>
        <dbReference type="ARBA" id="ARBA00023157"/>
    </source>
</evidence>
<dbReference type="PROSITE" id="PS00195">
    <property type="entry name" value="GLUTAREDOXIN_1"/>
    <property type="match status" value="1"/>
</dbReference>
<dbReference type="PROSITE" id="PS51354">
    <property type="entry name" value="GLUTAREDOXIN_2"/>
    <property type="match status" value="1"/>
</dbReference>
<keyword evidence="7 8" id="KW-0676">Redox-active center</keyword>
<accession>A0ABP0ESC1</accession>
<dbReference type="CDD" id="cd03418">
    <property type="entry name" value="GRX_GRXb_1_3_like"/>
    <property type="match status" value="1"/>
</dbReference>
<feature type="domain" description="Glutaredoxin" evidence="9">
    <location>
        <begin position="9"/>
        <end position="68"/>
    </location>
</feature>
<sequence>MTTKKNKKITIYSTRICPYCSNAKAIFDNMHLEYNEIFIDTDEARNAMINKSNGHKTVPQIFIDEHHIGGYTDLVQLVKNNKLEKLL</sequence>
<keyword evidence="6" id="KW-1015">Disulfide bond</keyword>
<gene>
    <name evidence="10" type="ORF">CAXC1_220005</name>
</gene>
<comment type="caution">
    <text evidence="10">The sequence shown here is derived from an EMBL/GenBank/DDBJ whole genome shotgun (WGS) entry which is preliminary data.</text>
</comment>